<reference evidence="11" key="1">
    <citation type="journal article" date="2019" name="Int. J. Syst. Evol. Microbiol.">
        <title>The Global Catalogue of Microorganisms (GCM) 10K type strain sequencing project: providing services to taxonomists for standard genome sequencing and annotation.</title>
        <authorList>
            <consortium name="The Broad Institute Genomics Platform"/>
            <consortium name="The Broad Institute Genome Sequencing Center for Infectious Disease"/>
            <person name="Wu L."/>
            <person name="Ma J."/>
        </authorList>
    </citation>
    <scope>NUCLEOTIDE SEQUENCE [LARGE SCALE GENOMIC DNA]</scope>
    <source>
        <strain evidence="11">JCM 17630</strain>
    </source>
</reference>
<comment type="caution">
    <text evidence="10">The sequence shown here is derived from an EMBL/GenBank/DDBJ whole genome shotgun (WGS) entry which is preliminary data.</text>
</comment>
<dbReference type="PANTHER" id="PTHR42732:SF1">
    <property type="entry name" value="BETA-MANNOSIDASE"/>
    <property type="match status" value="1"/>
</dbReference>
<keyword evidence="2" id="KW-0378">Hydrolase</keyword>
<feature type="domain" description="Glycoside hydrolase family 2" evidence="9">
    <location>
        <begin position="715"/>
        <end position="816"/>
    </location>
</feature>
<evidence type="ECO:0000259" key="7">
    <source>
        <dbReference type="Pfam" id="PF02837"/>
    </source>
</evidence>
<dbReference type="InterPro" id="IPR023232">
    <property type="entry name" value="Glyco_hydro_2_AS"/>
</dbReference>
<dbReference type="Gene3D" id="2.60.120.260">
    <property type="entry name" value="Galactose-binding domain-like"/>
    <property type="match status" value="1"/>
</dbReference>
<evidence type="ECO:0000313" key="11">
    <source>
        <dbReference type="Proteomes" id="UP001501496"/>
    </source>
</evidence>
<dbReference type="InterPro" id="IPR008979">
    <property type="entry name" value="Galactose-bd-like_sf"/>
</dbReference>
<keyword evidence="3" id="KW-0326">Glycosidase</keyword>
<evidence type="ECO:0000256" key="4">
    <source>
        <dbReference type="SAM" id="SignalP"/>
    </source>
</evidence>
<dbReference type="InterPro" id="IPR017853">
    <property type="entry name" value="GH"/>
</dbReference>
<dbReference type="Pfam" id="PF02837">
    <property type="entry name" value="Glyco_hydro_2_N"/>
    <property type="match status" value="1"/>
</dbReference>
<dbReference type="InterPro" id="IPR006104">
    <property type="entry name" value="Glyco_hydro_2_N"/>
</dbReference>
<dbReference type="InterPro" id="IPR036156">
    <property type="entry name" value="Beta-gal/glucu_dom_sf"/>
</dbReference>
<dbReference type="Gene3D" id="2.60.40.10">
    <property type="entry name" value="Immunoglobulins"/>
    <property type="match status" value="3"/>
</dbReference>
<dbReference type="InterPro" id="IPR006103">
    <property type="entry name" value="Glyco_hydro_2_cat"/>
</dbReference>
<dbReference type="Pfam" id="PF00703">
    <property type="entry name" value="Glyco_hydro_2"/>
    <property type="match status" value="1"/>
</dbReference>
<name>A0ABP8CBV2_9FLAO</name>
<dbReference type="RefSeq" id="WP_344788477.1">
    <property type="nucleotide sequence ID" value="NZ_BAABCA010000005.1"/>
</dbReference>
<evidence type="ECO:0000256" key="3">
    <source>
        <dbReference type="ARBA" id="ARBA00023295"/>
    </source>
</evidence>
<evidence type="ECO:0000259" key="6">
    <source>
        <dbReference type="Pfam" id="PF02836"/>
    </source>
</evidence>
<feature type="signal peptide" evidence="4">
    <location>
        <begin position="1"/>
        <end position="24"/>
    </location>
</feature>
<feature type="domain" description="Glycoside hydrolase family 2 immunoglobulin-like beta-sandwich" evidence="5">
    <location>
        <begin position="197"/>
        <end position="298"/>
    </location>
</feature>
<dbReference type="PRINTS" id="PR00132">
    <property type="entry name" value="GLHYDRLASE2"/>
</dbReference>
<dbReference type="Pfam" id="PF18565">
    <property type="entry name" value="Glyco_hydro2_C5"/>
    <property type="match status" value="1"/>
</dbReference>
<evidence type="ECO:0000259" key="8">
    <source>
        <dbReference type="Pfam" id="PF16355"/>
    </source>
</evidence>
<organism evidence="10 11">
    <name type="scientific">Postechiella marina</name>
    <dbReference type="NCBI Taxonomy" id="943941"/>
    <lineage>
        <taxon>Bacteria</taxon>
        <taxon>Pseudomonadati</taxon>
        <taxon>Bacteroidota</taxon>
        <taxon>Flavobacteriia</taxon>
        <taxon>Flavobacteriales</taxon>
        <taxon>Flavobacteriaceae</taxon>
        <taxon>Postechiella</taxon>
    </lineage>
</organism>
<dbReference type="InterPro" id="IPR006101">
    <property type="entry name" value="Glyco_hydro_2"/>
</dbReference>
<dbReference type="SUPFAM" id="SSF49785">
    <property type="entry name" value="Galactose-binding domain-like"/>
    <property type="match status" value="1"/>
</dbReference>
<dbReference type="InterPro" id="IPR040605">
    <property type="entry name" value="Glyco_hydro2_dom5"/>
</dbReference>
<evidence type="ECO:0000256" key="2">
    <source>
        <dbReference type="ARBA" id="ARBA00022801"/>
    </source>
</evidence>
<feature type="chain" id="PRO_5047440205" evidence="4">
    <location>
        <begin position="25"/>
        <end position="821"/>
    </location>
</feature>
<dbReference type="Gene3D" id="3.20.20.80">
    <property type="entry name" value="Glycosidases"/>
    <property type="match status" value="1"/>
</dbReference>
<feature type="domain" description="Glycoside hydrolase family 2 catalytic" evidence="6">
    <location>
        <begin position="307"/>
        <end position="467"/>
    </location>
</feature>
<keyword evidence="4" id="KW-0732">Signal</keyword>
<evidence type="ECO:0000256" key="1">
    <source>
        <dbReference type="ARBA" id="ARBA00007401"/>
    </source>
</evidence>
<protein>
    <submittedName>
        <fullName evidence="10">Beta-galactosidase GalB</fullName>
    </submittedName>
</protein>
<feature type="domain" description="Glycosyl hydrolases family 2 sugar binding" evidence="7">
    <location>
        <begin position="90"/>
        <end position="184"/>
    </location>
</feature>
<sequence length="821" mass="92942">MKISKKLSLIFCGVLLIACSKAPTATLDINTTENFDFGWKFFAGEIANSENFDFDDGNWRDVNLPHDWSIEGNFSKNNPSFSRGGWLPTGKVAYRKKFVIPDTDKGKRIVIAFDGAYRNSEVYINGHLLGKRPFGYIAFHYDLTKHVNFGKENIVSVKLDNSNQPGSRWYTGTGIYRHVKLIKTNQVYIPIWGNYIIANNVVDNEALIEIETTINNDFNKDKDVQISLSVINPKGEKITEKLVNQGIKANQAEVVKTSIKITNPELWDVNSPRLYTVKTDIIVEGKIVYTQNKKTGIRTLEFNSNTGFAINGKTIKLKGVCLHHDGGPLGAAIGRRTAERQLEKLKEMGCNAVRMAHNPFSEEFMDVCDEMGMLVMNEAFDEWERPKSPTTVQDGKKVKLQVYKYAHHFKKWADRDLTDFILRDRNHPSVIMWSIGNEIDQMRDPEGAPIGKRLANIVHRLDYRPVTNGVHGYGNPKRPNQEAAATSDIYGYNYIKEPRLIKERTSFPNVKAVFTEHQSAQMYYPRSTYLYGKAKDEWWKNLNYKHNDAYNWVENSRGFLGKDGMEAWRLVKTNPYVMGEFIWTGWDYLGEVIPYGWPARSSSFGVIDLAGFPKDGYYFYQSQWSDKPMVHIFPHWNLEGMEGKQVTVYGYTNGDEVELFQDGKSLGKQTNAIEGVEYQSWNVVYKPGELRAVSYKNGKVIAEKIVRTAGVASKIKMETRRTEMLANGQDLIYVECTIQDKDGNEVPTANNLLKFKIEGSATIAGVGNGNNMGLEPFKANKRSAFNGKCLAIIKSTKKAGNIKLTVSANGLESSTINLIVK</sequence>
<accession>A0ABP8CBV2</accession>
<dbReference type="InterPro" id="IPR032311">
    <property type="entry name" value="DUF4982"/>
</dbReference>
<dbReference type="PROSITE" id="PS51257">
    <property type="entry name" value="PROKAR_LIPOPROTEIN"/>
    <property type="match status" value="1"/>
</dbReference>
<dbReference type="SUPFAM" id="SSF49303">
    <property type="entry name" value="beta-Galactosidase/glucuronidase domain"/>
    <property type="match status" value="1"/>
</dbReference>
<dbReference type="InterPro" id="IPR013783">
    <property type="entry name" value="Ig-like_fold"/>
</dbReference>
<dbReference type="PANTHER" id="PTHR42732">
    <property type="entry name" value="BETA-GALACTOSIDASE"/>
    <property type="match status" value="1"/>
</dbReference>
<dbReference type="EMBL" id="BAABCA010000005">
    <property type="protein sequence ID" value="GAA4237299.1"/>
    <property type="molecule type" value="Genomic_DNA"/>
</dbReference>
<proteinExistence type="inferred from homology"/>
<evidence type="ECO:0000259" key="5">
    <source>
        <dbReference type="Pfam" id="PF00703"/>
    </source>
</evidence>
<feature type="domain" description="DUF4982" evidence="8">
    <location>
        <begin position="643"/>
        <end position="702"/>
    </location>
</feature>
<keyword evidence="11" id="KW-1185">Reference proteome</keyword>
<dbReference type="Pfam" id="PF16355">
    <property type="entry name" value="DUF4982"/>
    <property type="match status" value="1"/>
</dbReference>
<dbReference type="PROSITE" id="PS00608">
    <property type="entry name" value="GLYCOSYL_HYDROL_F2_2"/>
    <property type="match status" value="1"/>
</dbReference>
<dbReference type="SUPFAM" id="SSF51445">
    <property type="entry name" value="(Trans)glycosidases"/>
    <property type="match status" value="1"/>
</dbReference>
<dbReference type="Pfam" id="PF02836">
    <property type="entry name" value="Glyco_hydro_2_C"/>
    <property type="match status" value="1"/>
</dbReference>
<dbReference type="InterPro" id="IPR006102">
    <property type="entry name" value="Ig-like_GH2"/>
</dbReference>
<dbReference type="Proteomes" id="UP001501496">
    <property type="component" value="Unassembled WGS sequence"/>
</dbReference>
<gene>
    <name evidence="10" type="primary">galB_3</name>
    <name evidence="10" type="ORF">GCM10022291_23770</name>
</gene>
<comment type="similarity">
    <text evidence="1">Belongs to the glycosyl hydrolase 2 family.</text>
</comment>
<evidence type="ECO:0000259" key="9">
    <source>
        <dbReference type="Pfam" id="PF18565"/>
    </source>
</evidence>
<dbReference type="InterPro" id="IPR051913">
    <property type="entry name" value="GH2_Domain-Containing"/>
</dbReference>
<evidence type="ECO:0000313" key="10">
    <source>
        <dbReference type="EMBL" id="GAA4237299.1"/>
    </source>
</evidence>